<dbReference type="Gene3D" id="1.20.120.1200">
    <property type="entry name" value="NADH-ubiquinone/plastoquinone oxidoreductase chain 6, subunit NuoJ"/>
    <property type="match status" value="1"/>
</dbReference>
<keyword evidence="2" id="KW-0472">Membrane</keyword>
<comment type="subcellular location">
    <subcellularLocation>
        <location evidence="2">Cell membrane</location>
        <topology evidence="2">Multi-pass membrane protein</topology>
    </subcellularLocation>
</comment>
<dbReference type="Proteomes" id="UP001276150">
    <property type="component" value="Unassembled WGS sequence"/>
</dbReference>
<evidence type="ECO:0000313" key="4">
    <source>
        <dbReference type="EMBL" id="MDV6374469.1"/>
    </source>
</evidence>
<keyword evidence="2" id="KW-1003">Cell membrane</keyword>
<dbReference type="InterPro" id="IPR001457">
    <property type="entry name" value="NADH_UbQ/plastoQ_OxRdtase_su6"/>
</dbReference>
<comment type="function">
    <text evidence="2">NDH-1 shuttles electrons from NADH, via FMN and iron-sulfur (Fe-S) centers, to quinones in the respiratory chain. Couples the redox reaction to proton translocation (for every two electrons transferred, four hydrogen ions are translocated across the cytoplasmic membrane), and thus conserves the redox energy in a proton gradient.</text>
</comment>
<reference evidence="4 5" key="1">
    <citation type="submission" date="2022-11" db="EMBL/GenBank/DDBJ databases">
        <title>Deinococcus ZS9-10, Low Temperature and Draught-tolerating, UV-resistant Bacteria from Continental Antarctica.</title>
        <authorList>
            <person name="Cheng L."/>
        </authorList>
    </citation>
    <scope>NUCLEOTIDE SEQUENCE [LARGE SCALE GENOMIC DNA]</scope>
    <source>
        <strain evidence="4 5">ZS9-10</strain>
    </source>
</reference>
<protein>
    <recommendedName>
        <fullName evidence="2">NADH-quinone oxidoreductase subunit J</fullName>
        <ecNumber evidence="2">7.1.1.-</ecNumber>
    </recommendedName>
</protein>
<comment type="caution">
    <text evidence="2">Lacks conserved residue(s) required for the propagation of feature annotation.</text>
</comment>
<dbReference type="PANTHER" id="PTHR33269">
    <property type="entry name" value="NADH-UBIQUINONE OXIDOREDUCTASE CHAIN 6"/>
    <property type="match status" value="1"/>
</dbReference>
<feature type="compositionally biased region" description="Basic and acidic residues" evidence="3">
    <location>
        <begin position="204"/>
        <end position="213"/>
    </location>
</feature>
<feature type="transmembrane region" description="Helical" evidence="2">
    <location>
        <begin position="56"/>
        <end position="76"/>
    </location>
</feature>
<feature type="compositionally biased region" description="Polar residues" evidence="3">
    <location>
        <begin position="191"/>
        <end position="203"/>
    </location>
</feature>
<evidence type="ECO:0000256" key="1">
    <source>
        <dbReference type="ARBA" id="ARBA00005698"/>
    </source>
</evidence>
<dbReference type="InterPro" id="IPR042106">
    <property type="entry name" value="Nuo/plastoQ_OxRdtase_6_NuoJ"/>
</dbReference>
<dbReference type="Pfam" id="PF00499">
    <property type="entry name" value="Oxidored_q3"/>
    <property type="match status" value="1"/>
</dbReference>
<name>A0ABU4DPW3_9DEIO</name>
<feature type="transmembrane region" description="Helical" evidence="2">
    <location>
        <begin position="88"/>
        <end position="108"/>
    </location>
</feature>
<keyword evidence="2" id="KW-1133">Transmembrane helix</keyword>
<evidence type="ECO:0000256" key="2">
    <source>
        <dbReference type="RuleBase" id="RU004429"/>
    </source>
</evidence>
<organism evidence="4 5">
    <name type="scientific">Deinococcus arenicola</name>
    <dbReference type="NCBI Taxonomy" id="2994950"/>
    <lineage>
        <taxon>Bacteria</taxon>
        <taxon>Thermotogati</taxon>
        <taxon>Deinococcota</taxon>
        <taxon>Deinococci</taxon>
        <taxon>Deinococcales</taxon>
        <taxon>Deinococcaceae</taxon>
        <taxon>Deinococcus</taxon>
    </lineage>
</organism>
<gene>
    <name evidence="4" type="ORF">ORD21_07690</name>
</gene>
<feature type="transmembrane region" description="Helical" evidence="2">
    <location>
        <begin position="140"/>
        <end position="162"/>
    </location>
</feature>
<accession>A0ABU4DPW3</accession>
<dbReference type="EC" id="7.1.1.-" evidence="2"/>
<keyword evidence="2" id="KW-0874">Quinone</keyword>
<comment type="catalytic activity">
    <reaction evidence="2">
        <text>a quinone + NADH + 5 H(+)(in) = a quinol + NAD(+) + 4 H(+)(out)</text>
        <dbReference type="Rhea" id="RHEA:57888"/>
        <dbReference type="ChEBI" id="CHEBI:15378"/>
        <dbReference type="ChEBI" id="CHEBI:24646"/>
        <dbReference type="ChEBI" id="CHEBI:57540"/>
        <dbReference type="ChEBI" id="CHEBI:57945"/>
        <dbReference type="ChEBI" id="CHEBI:132124"/>
    </reaction>
</comment>
<comment type="similarity">
    <text evidence="1 2">Belongs to the complex I subunit 6 family.</text>
</comment>
<keyword evidence="2" id="KW-0812">Transmembrane</keyword>
<proteinExistence type="inferred from homology"/>
<keyword evidence="2" id="KW-0520">NAD</keyword>
<comment type="caution">
    <text evidence="4">The sequence shown here is derived from an EMBL/GenBank/DDBJ whole genome shotgun (WGS) entry which is preliminary data.</text>
</comment>
<evidence type="ECO:0000256" key="3">
    <source>
        <dbReference type="SAM" id="MobiDB-lite"/>
    </source>
</evidence>
<feature type="region of interest" description="Disordered" evidence="3">
    <location>
        <begin position="183"/>
        <end position="213"/>
    </location>
</feature>
<keyword evidence="5" id="KW-1185">Reference proteome</keyword>
<dbReference type="PANTHER" id="PTHR33269:SF17">
    <property type="entry name" value="NADH-UBIQUINONE OXIDOREDUCTASE CHAIN 6"/>
    <property type="match status" value="1"/>
</dbReference>
<feature type="transmembrane region" description="Helical" evidence="2">
    <location>
        <begin position="26"/>
        <end position="44"/>
    </location>
</feature>
<evidence type="ECO:0000313" key="5">
    <source>
        <dbReference type="Proteomes" id="UP001276150"/>
    </source>
</evidence>
<sequence>MMIAFILLGALTLVGGVITIAARNAVHASLGLVGTLISVAGLFATLNASFLAATQVIVYAGAIMVLFLFVIMLLNANAPITGRDPIPFVRELAGLGGVVLAGSFVILAVSYKDPLPLAAATTALGGGSASVIGETLLTRFLLPFEAVSILLLVAIVGAVALVQRPVAQPDNVPDSEAELLAPPVGSAISRGGQQPAFQQQSLQHKNDEGEVRA</sequence>
<dbReference type="RefSeq" id="WP_317639785.1">
    <property type="nucleotide sequence ID" value="NZ_JAPMIV010000010.1"/>
</dbReference>
<dbReference type="EMBL" id="JAPMIV010000010">
    <property type="protein sequence ID" value="MDV6374469.1"/>
    <property type="molecule type" value="Genomic_DNA"/>
</dbReference>